<gene>
    <name evidence="1" type="ORF">FRX94_02935</name>
</gene>
<proteinExistence type="predicted"/>
<comment type="caution">
    <text evidence="1">The sequence shown here is derived from an EMBL/GenBank/DDBJ whole genome shotgun (WGS) entry which is preliminary data.</text>
</comment>
<organism evidence="1 2">
    <name type="scientific">Corynebacterium canis</name>
    <dbReference type="NCBI Taxonomy" id="679663"/>
    <lineage>
        <taxon>Bacteria</taxon>
        <taxon>Bacillati</taxon>
        <taxon>Actinomycetota</taxon>
        <taxon>Actinomycetes</taxon>
        <taxon>Mycobacteriales</taxon>
        <taxon>Corynebacteriaceae</taxon>
        <taxon>Corynebacterium</taxon>
    </lineage>
</organism>
<accession>A0A5C5USE5</accession>
<protein>
    <submittedName>
        <fullName evidence="1">Uncharacterized protein</fullName>
    </submittedName>
</protein>
<dbReference type="Proteomes" id="UP000320791">
    <property type="component" value="Unassembled WGS sequence"/>
</dbReference>
<dbReference type="OrthoDB" id="4420480at2"/>
<reference evidence="1 2" key="1">
    <citation type="submission" date="2019-08" db="EMBL/GenBank/DDBJ databases">
        <authorList>
            <person name="Lei W."/>
        </authorList>
    </citation>
    <scope>NUCLEOTIDE SEQUENCE [LARGE SCALE GENOMIC DNA]</scope>
    <source>
        <strain evidence="1 2">CCUG 58627</strain>
    </source>
</reference>
<name>A0A5C5USE5_9CORY</name>
<dbReference type="AlphaFoldDB" id="A0A5C5USE5"/>
<dbReference type="RefSeq" id="WP_146323628.1">
    <property type="nucleotide sequence ID" value="NZ_BAABLR010000014.1"/>
</dbReference>
<evidence type="ECO:0000313" key="1">
    <source>
        <dbReference type="EMBL" id="TWT28542.1"/>
    </source>
</evidence>
<keyword evidence="2" id="KW-1185">Reference proteome</keyword>
<evidence type="ECO:0000313" key="2">
    <source>
        <dbReference type="Proteomes" id="UP000320791"/>
    </source>
</evidence>
<sequence length="145" mass="16235">MSQQPTWVWEDNVLRDHEGTVVAQVRADVIFIGEHRLLVESTSGPCSFRLRFTAENGEMITMRNVGFTVSSLAAVCADRRYTLDRVSPLRKERTIRRDGRVVARVAAHRTSLTVSGMHEFPLLDAVALTWGCVLVDAPGRNVRIS</sequence>
<dbReference type="EMBL" id="VOHM01000004">
    <property type="protein sequence ID" value="TWT28542.1"/>
    <property type="molecule type" value="Genomic_DNA"/>
</dbReference>